<organism evidence="7">
    <name type="scientific">marine metagenome</name>
    <dbReference type="NCBI Taxonomy" id="408172"/>
    <lineage>
        <taxon>unclassified sequences</taxon>
        <taxon>metagenomes</taxon>
        <taxon>ecological metagenomes</taxon>
    </lineage>
</organism>
<dbReference type="NCBIfam" id="TIGR03625">
    <property type="entry name" value="L3_bact"/>
    <property type="match status" value="1"/>
</dbReference>
<keyword evidence="4" id="KW-0689">Ribosomal protein</keyword>
<comment type="similarity">
    <text evidence="1">Belongs to the universal ribosomal protein uL3 family.</text>
</comment>
<evidence type="ECO:0008006" key="8">
    <source>
        <dbReference type="Google" id="ProtNLM"/>
    </source>
</evidence>
<dbReference type="FunFam" id="2.40.30.10:FF:000004">
    <property type="entry name" value="50S ribosomal protein L3"/>
    <property type="match status" value="1"/>
</dbReference>
<dbReference type="Pfam" id="PF00297">
    <property type="entry name" value="Ribosomal_L3"/>
    <property type="match status" value="1"/>
</dbReference>
<dbReference type="AlphaFoldDB" id="A0A381YQG6"/>
<evidence type="ECO:0000256" key="4">
    <source>
        <dbReference type="ARBA" id="ARBA00022980"/>
    </source>
</evidence>
<feature type="region of interest" description="Disordered" evidence="6">
    <location>
        <begin position="127"/>
        <end position="161"/>
    </location>
</feature>
<dbReference type="InterPro" id="IPR019927">
    <property type="entry name" value="Ribosomal_uL3_bac/org-type"/>
</dbReference>
<dbReference type="HAMAP" id="MF_01325_B">
    <property type="entry name" value="Ribosomal_uL3_B"/>
    <property type="match status" value="1"/>
</dbReference>
<dbReference type="InterPro" id="IPR009000">
    <property type="entry name" value="Transl_B-barrel_sf"/>
</dbReference>
<evidence type="ECO:0000256" key="5">
    <source>
        <dbReference type="ARBA" id="ARBA00023274"/>
    </source>
</evidence>
<reference evidence="7" key="1">
    <citation type="submission" date="2018-05" db="EMBL/GenBank/DDBJ databases">
        <authorList>
            <person name="Lanie J.A."/>
            <person name="Ng W.-L."/>
            <person name="Kazmierczak K.M."/>
            <person name="Andrzejewski T.M."/>
            <person name="Davidsen T.M."/>
            <person name="Wayne K.J."/>
            <person name="Tettelin H."/>
            <person name="Glass J.I."/>
            <person name="Rusch D."/>
            <person name="Podicherti R."/>
            <person name="Tsui H.-C.T."/>
            <person name="Winkler M.E."/>
        </authorList>
    </citation>
    <scope>NUCLEOTIDE SEQUENCE</scope>
</reference>
<sequence>MTIAGLLGRKIGMTTYYYDDGTAESVTAVEVGPCTVTQVKTRARDGYEAVQIGFLPARKLNQAESGHQSRSGGKFSHLQEFGVDDLAEFEVGQELKADIFEAGESIKVIGVSKGRGFAGVVRRWNFSGGPKTHGQSDRHRSPGSIGAGTSPGRVWPGTKMGGHYGVDRKTIRGLSVVAADVEKNVVLVRGSIPGAKNGIVRIEKQKI</sequence>
<evidence type="ECO:0000256" key="2">
    <source>
        <dbReference type="ARBA" id="ARBA00022730"/>
    </source>
</evidence>
<evidence type="ECO:0000313" key="7">
    <source>
        <dbReference type="EMBL" id="SVA79184.1"/>
    </source>
</evidence>
<dbReference type="PANTHER" id="PTHR11229">
    <property type="entry name" value="50S RIBOSOMAL PROTEIN L3"/>
    <property type="match status" value="1"/>
</dbReference>
<protein>
    <recommendedName>
        <fullName evidence="8">50S ribosomal protein L3</fullName>
    </recommendedName>
</protein>
<dbReference type="InterPro" id="IPR000597">
    <property type="entry name" value="Ribosomal_uL3"/>
</dbReference>
<dbReference type="GO" id="GO:0022625">
    <property type="term" value="C:cytosolic large ribosomal subunit"/>
    <property type="evidence" value="ECO:0007669"/>
    <property type="project" value="TreeGrafter"/>
</dbReference>
<evidence type="ECO:0000256" key="3">
    <source>
        <dbReference type="ARBA" id="ARBA00022884"/>
    </source>
</evidence>
<dbReference type="EMBL" id="UINC01018787">
    <property type="protein sequence ID" value="SVA79184.1"/>
    <property type="molecule type" value="Genomic_DNA"/>
</dbReference>
<dbReference type="GO" id="GO:0019843">
    <property type="term" value="F:rRNA binding"/>
    <property type="evidence" value="ECO:0007669"/>
    <property type="project" value="UniProtKB-KW"/>
</dbReference>
<keyword evidence="3" id="KW-0694">RNA-binding</keyword>
<evidence type="ECO:0000256" key="1">
    <source>
        <dbReference type="ARBA" id="ARBA00006540"/>
    </source>
</evidence>
<keyword evidence="2" id="KW-0699">rRNA-binding</keyword>
<evidence type="ECO:0000256" key="6">
    <source>
        <dbReference type="SAM" id="MobiDB-lite"/>
    </source>
</evidence>
<dbReference type="GO" id="GO:0006412">
    <property type="term" value="P:translation"/>
    <property type="evidence" value="ECO:0007669"/>
    <property type="project" value="InterPro"/>
</dbReference>
<dbReference type="Gene3D" id="3.30.160.810">
    <property type="match status" value="1"/>
</dbReference>
<dbReference type="Gene3D" id="2.40.30.10">
    <property type="entry name" value="Translation factors"/>
    <property type="match status" value="1"/>
</dbReference>
<name>A0A381YQG6_9ZZZZ</name>
<dbReference type="SUPFAM" id="SSF50447">
    <property type="entry name" value="Translation proteins"/>
    <property type="match status" value="1"/>
</dbReference>
<accession>A0A381YQG6</accession>
<dbReference type="PANTHER" id="PTHR11229:SF16">
    <property type="entry name" value="LARGE RIBOSOMAL SUBUNIT PROTEIN UL3C"/>
    <property type="match status" value="1"/>
</dbReference>
<dbReference type="GO" id="GO:0003735">
    <property type="term" value="F:structural constituent of ribosome"/>
    <property type="evidence" value="ECO:0007669"/>
    <property type="project" value="InterPro"/>
</dbReference>
<gene>
    <name evidence="7" type="ORF">METZ01_LOCUS132038</name>
</gene>
<keyword evidence="5" id="KW-0687">Ribonucleoprotein</keyword>
<proteinExistence type="inferred from homology"/>